<dbReference type="Proteomes" id="UP000886998">
    <property type="component" value="Unassembled WGS sequence"/>
</dbReference>
<evidence type="ECO:0000313" key="3">
    <source>
        <dbReference type="EMBL" id="GFY59609.1"/>
    </source>
</evidence>
<feature type="compositionally biased region" description="Basic and acidic residues" evidence="1">
    <location>
        <begin position="169"/>
        <end position="178"/>
    </location>
</feature>
<gene>
    <name evidence="3" type="ORF">TNIN_337081</name>
</gene>
<evidence type="ECO:0000256" key="2">
    <source>
        <dbReference type="SAM" id="SignalP"/>
    </source>
</evidence>
<keyword evidence="4" id="KW-1185">Reference proteome</keyword>
<evidence type="ECO:0000313" key="4">
    <source>
        <dbReference type="Proteomes" id="UP000886998"/>
    </source>
</evidence>
<accession>A0A8X6XVT8</accession>
<feature type="signal peptide" evidence="2">
    <location>
        <begin position="1"/>
        <end position="35"/>
    </location>
</feature>
<sequence>MNSKSSNLSLLTDLKNMKFFLVLIVVCLIATAVFAADCPETPCKHEKVCVREQGSNFCVHPAAKDKACSDESKKNGVYENQPPCDTGLTCDTSLTVKELFIFNGVRDDGDDARDDDHDDVHDGGHDDGRDDDHDGDRGGDHDDGRDGDRDHGDDDDHDRDDAHDDDDEPLHPEQDFRMHLKSTAWRRL</sequence>
<evidence type="ECO:0000256" key="1">
    <source>
        <dbReference type="SAM" id="MobiDB-lite"/>
    </source>
</evidence>
<dbReference type="EMBL" id="BMAV01012699">
    <property type="protein sequence ID" value="GFY59609.1"/>
    <property type="molecule type" value="Genomic_DNA"/>
</dbReference>
<proteinExistence type="predicted"/>
<keyword evidence="2" id="KW-0732">Signal</keyword>
<dbReference type="AlphaFoldDB" id="A0A8X6XVT8"/>
<organism evidence="3 4">
    <name type="scientific">Trichonephila inaurata madagascariensis</name>
    <dbReference type="NCBI Taxonomy" id="2747483"/>
    <lineage>
        <taxon>Eukaryota</taxon>
        <taxon>Metazoa</taxon>
        <taxon>Ecdysozoa</taxon>
        <taxon>Arthropoda</taxon>
        <taxon>Chelicerata</taxon>
        <taxon>Arachnida</taxon>
        <taxon>Araneae</taxon>
        <taxon>Araneomorphae</taxon>
        <taxon>Entelegynae</taxon>
        <taxon>Araneoidea</taxon>
        <taxon>Nephilidae</taxon>
        <taxon>Trichonephila</taxon>
        <taxon>Trichonephila inaurata</taxon>
    </lineage>
</organism>
<reference evidence="3" key="1">
    <citation type="submission" date="2020-08" db="EMBL/GenBank/DDBJ databases">
        <title>Multicomponent nature underlies the extraordinary mechanical properties of spider dragline silk.</title>
        <authorList>
            <person name="Kono N."/>
            <person name="Nakamura H."/>
            <person name="Mori M."/>
            <person name="Yoshida Y."/>
            <person name="Ohtoshi R."/>
            <person name="Malay A.D."/>
            <person name="Moran D.A.P."/>
            <person name="Tomita M."/>
            <person name="Numata K."/>
            <person name="Arakawa K."/>
        </authorList>
    </citation>
    <scope>NUCLEOTIDE SEQUENCE</scope>
</reference>
<feature type="region of interest" description="Disordered" evidence="1">
    <location>
        <begin position="108"/>
        <end position="188"/>
    </location>
</feature>
<dbReference type="OrthoDB" id="6418753at2759"/>
<protein>
    <submittedName>
        <fullName evidence="3">Uncharacterized protein</fullName>
    </submittedName>
</protein>
<name>A0A8X6XVT8_9ARAC</name>
<dbReference type="Gene3D" id="2.10.80.10">
    <property type="entry name" value="Lipase, subunit A"/>
    <property type="match status" value="1"/>
</dbReference>
<feature type="chain" id="PRO_5036495917" evidence="2">
    <location>
        <begin position="36"/>
        <end position="188"/>
    </location>
</feature>
<feature type="compositionally biased region" description="Basic and acidic residues" evidence="1">
    <location>
        <begin position="114"/>
        <end position="162"/>
    </location>
</feature>
<comment type="caution">
    <text evidence="3">The sequence shown here is derived from an EMBL/GenBank/DDBJ whole genome shotgun (WGS) entry which is preliminary data.</text>
</comment>